<dbReference type="KEGG" id="api:103309513"/>
<dbReference type="InterPro" id="IPR045249">
    <property type="entry name" value="HARBI1-like"/>
</dbReference>
<evidence type="ECO:0000313" key="14">
    <source>
        <dbReference type="EnsemblMetazoa" id="XP_008183321.1"/>
    </source>
</evidence>
<dbReference type="RefSeq" id="XP_008183321.1">
    <property type="nucleotide sequence ID" value="XM_008185099.1"/>
</dbReference>
<evidence type="ECO:0000256" key="7">
    <source>
        <dbReference type="ARBA" id="ARBA00022722"/>
    </source>
</evidence>
<organism evidence="14 15">
    <name type="scientific">Acyrthosiphon pisum</name>
    <name type="common">Pea aphid</name>
    <dbReference type="NCBI Taxonomy" id="7029"/>
    <lineage>
        <taxon>Eukaryota</taxon>
        <taxon>Metazoa</taxon>
        <taxon>Ecdysozoa</taxon>
        <taxon>Arthropoda</taxon>
        <taxon>Hexapoda</taxon>
        <taxon>Insecta</taxon>
        <taxon>Pterygota</taxon>
        <taxon>Neoptera</taxon>
        <taxon>Paraneoptera</taxon>
        <taxon>Hemiptera</taxon>
        <taxon>Sternorrhyncha</taxon>
        <taxon>Aphidomorpha</taxon>
        <taxon>Aphidoidea</taxon>
        <taxon>Aphididae</taxon>
        <taxon>Macrosiphini</taxon>
        <taxon>Acyrthosiphon</taxon>
    </lineage>
</organism>
<evidence type="ECO:0000256" key="4">
    <source>
        <dbReference type="ARBA" id="ARBA00006958"/>
    </source>
</evidence>
<dbReference type="OrthoDB" id="6610970at2759"/>
<evidence type="ECO:0000256" key="6">
    <source>
        <dbReference type="ARBA" id="ARBA00022490"/>
    </source>
</evidence>
<dbReference type="GeneID" id="103309513"/>
<evidence type="ECO:0000256" key="5">
    <source>
        <dbReference type="ARBA" id="ARBA00015519"/>
    </source>
</evidence>
<comment type="cofactor">
    <cofactor evidence="1">
        <name>a divalent metal cation</name>
        <dbReference type="ChEBI" id="CHEBI:60240"/>
    </cofactor>
</comment>
<dbReference type="Pfam" id="PF13359">
    <property type="entry name" value="DDE_Tnp_4"/>
    <property type="match status" value="1"/>
</dbReference>
<dbReference type="InterPro" id="IPR026103">
    <property type="entry name" value="HARBI1_animal"/>
</dbReference>
<accession>A0A8R2B600</accession>
<dbReference type="GO" id="GO:0004518">
    <property type="term" value="F:nuclease activity"/>
    <property type="evidence" value="ECO:0007669"/>
    <property type="project" value="UniProtKB-KW"/>
</dbReference>
<dbReference type="GO" id="GO:0005737">
    <property type="term" value="C:cytoplasm"/>
    <property type="evidence" value="ECO:0007669"/>
    <property type="project" value="UniProtKB-SubCell"/>
</dbReference>
<evidence type="ECO:0000259" key="13">
    <source>
        <dbReference type="Pfam" id="PF13359"/>
    </source>
</evidence>
<sequence>MWSSSSSSSSDSDDENIIIRRRRIFRPRINNNFMAEYEYNERFRMNSVKLEYIVSSIGHLLVHHTNRNHALSPIQQVNLCLHFLGSGTQYHSIGDMHGVSKATVCRVVRNVTKAMNEVLFPQLVRFPNDLVTVVQHFHSIASIPLVVGCVDGTLIKIDAPSINEPVFVDRHGNHSVTCTAVCGPTMQFYYVNANWPGSVHDARVLRNSSLWAKMESGWRPIENGIILGDSAYPLRDWLIPPTIRNPNDAAELSFVRRHKKTRRIIENAFGILKEKFPCLNYMRLGPELTCNIFQACTALCNLARENDEDIMLEEFENNSSNDELSDDEPDRELQNVQLWNGEHRLQEIINNFR</sequence>
<dbReference type="GO" id="GO:0046872">
    <property type="term" value="F:metal ion binding"/>
    <property type="evidence" value="ECO:0007669"/>
    <property type="project" value="UniProtKB-KW"/>
</dbReference>
<protein>
    <recommendedName>
        <fullName evidence="5">Putative nuclease HARBI1</fullName>
    </recommendedName>
    <alternativeName>
        <fullName evidence="11">Harbinger transposase-derived nuclease</fullName>
    </alternativeName>
</protein>
<proteinExistence type="inferred from homology"/>
<keyword evidence="7" id="KW-0540">Nuclease</keyword>
<dbReference type="PANTHER" id="PTHR22930">
    <property type="match status" value="1"/>
</dbReference>
<keyword evidence="15" id="KW-1185">Reference proteome</keyword>
<dbReference type="EnsemblMetazoa" id="XM_008185099.1">
    <property type="protein sequence ID" value="XP_008183321.1"/>
    <property type="gene ID" value="LOC103309513"/>
</dbReference>
<evidence type="ECO:0000256" key="11">
    <source>
        <dbReference type="ARBA" id="ARBA00030126"/>
    </source>
</evidence>
<name>A0A8R2B600_ACYPI</name>
<keyword evidence="6" id="KW-0963">Cytoplasm</keyword>
<comment type="function">
    <text evidence="12">Transposase-derived protein that may have nuclease activity. Does not have transposase activity.</text>
</comment>
<evidence type="ECO:0000256" key="2">
    <source>
        <dbReference type="ARBA" id="ARBA00004123"/>
    </source>
</evidence>
<evidence type="ECO:0000256" key="8">
    <source>
        <dbReference type="ARBA" id="ARBA00022723"/>
    </source>
</evidence>
<reference evidence="15" key="1">
    <citation type="submission" date="2010-06" db="EMBL/GenBank/DDBJ databases">
        <authorList>
            <person name="Jiang H."/>
            <person name="Abraham K."/>
            <person name="Ali S."/>
            <person name="Alsbrooks S.L."/>
            <person name="Anim B.N."/>
            <person name="Anosike U.S."/>
            <person name="Attaway T."/>
            <person name="Bandaranaike D.P."/>
            <person name="Battles P.K."/>
            <person name="Bell S.N."/>
            <person name="Bell A.V."/>
            <person name="Beltran B."/>
            <person name="Bickham C."/>
            <person name="Bustamante Y."/>
            <person name="Caleb T."/>
            <person name="Canada A."/>
            <person name="Cardenas V."/>
            <person name="Carter K."/>
            <person name="Chacko J."/>
            <person name="Chandrabose M.N."/>
            <person name="Chavez D."/>
            <person name="Chavez A."/>
            <person name="Chen L."/>
            <person name="Chu H.-S."/>
            <person name="Claassen K.J."/>
            <person name="Cockrell R."/>
            <person name="Collins M."/>
            <person name="Cooper J.A."/>
            <person name="Cree A."/>
            <person name="Curry S.M."/>
            <person name="Da Y."/>
            <person name="Dao M.D."/>
            <person name="Das B."/>
            <person name="Davila M.-L."/>
            <person name="Davy-Carroll L."/>
            <person name="Denson S."/>
            <person name="Dinh H."/>
            <person name="Ebong V.E."/>
            <person name="Edwards J.R."/>
            <person name="Egan A."/>
            <person name="El-Daye J."/>
            <person name="Escobedo L."/>
            <person name="Fernandez S."/>
            <person name="Fernando P.R."/>
            <person name="Flagg N."/>
            <person name="Forbes L.D."/>
            <person name="Fowler R.G."/>
            <person name="Fu Q."/>
            <person name="Gabisi R.A."/>
            <person name="Ganer J."/>
            <person name="Garbino Pronczuk A."/>
            <person name="Garcia R.M."/>
            <person name="Garner T."/>
            <person name="Garrett T.E."/>
            <person name="Gonzalez D.A."/>
            <person name="Hamid H."/>
            <person name="Hawkins E.S."/>
            <person name="Hirani K."/>
            <person name="Hogues M.E."/>
            <person name="Hollins B."/>
            <person name="Hsiao C.-H."/>
            <person name="Jabil R."/>
            <person name="James M.L."/>
            <person name="Jhangiani S.N."/>
            <person name="Johnson B."/>
            <person name="Johnson Q."/>
            <person name="Joshi V."/>
            <person name="Kalu J.B."/>
            <person name="Kam C."/>
            <person name="Kashfia A."/>
            <person name="Keebler J."/>
            <person name="Kisamo H."/>
            <person name="Kovar C.L."/>
            <person name="Lago L.A."/>
            <person name="Lai C.-Y."/>
            <person name="Laidlaw J."/>
            <person name="Lara F."/>
            <person name="Le T.-K."/>
            <person name="Lee S.L."/>
            <person name="Legall F.H."/>
            <person name="Lemon S.J."/>
            <person name="Lewis L.R."/>
            <person name="Li B."/>
            <person name="Liu Y."/>
            <person name="Liu Y.-S."/>
            <person name="Lopez J."/>
            <person name="Lozado R.J."/>
            <person name="Lu J."/>
            <person name="Madu R.C."/>
            <person name="Maheshwari M."/>
            <person name="Maheshwari R."/>
            <person name="Malloy K."/>
            <person name="Martinez E."/>
            <person name="Mathew T."/>
            <person name="Mercado I.C."/>
            <person name="Mercado C."/>
            <person name="Meyer B."/>
            <person name="Montgomery K."/>
            <person name="Morgan M.B."/>
            <person name="Munidasa M."/>
            <person name="Nazareth L.V."/>
            <person name="Nelson J."/>
            <person name="Ng B.M."/>
            <person name="Nguyen N.B."/>
            <person name="Nguyen P.Q."/>
            <person name="Nguyen T."/>
            <person name="Obregon M."/>
            <person name="Okwuonu G.O."/>
            <person name="Onwere C.G."/>
            <person name="Orozco G."/>
            <person name="Parra A."/>
            <person name="Patel S."/>
            <person name="Patil S."/>
            <person name="Perez A."/>
            <person name="Perez Y."/>
            <person name="Pham C."/>
            <person name="Primus E.L."/>
            <person name="Pu L.-L."/>
            <person name="Puazo M."/>
            <person name="Qin X."/>
            <person name="Quiroz J.B."/>
            <person name="Reese J."/>
            <person name="Richards S."/>
            <person name="Rives C.M."/>
            <person name="Robberts R."/>
            <person name="Ruiz S.J."/>
            <person name="Ruiz M.J."/>
            <person name="Santibanez J."/>
            <person name="Schneider B.W."/>
            <person name="Sisson I."/>
            <person name="Smith M."/>
            <person name="Sodergren E."/>
            <person name="Song X.-Z."/>
            <person name="Song B.B."/>
            <person name="Summersgill H."/>
            <person name="Thelus R."/>
            <person name="Thornton R.D."/>
            <person name="Trejos Z.Y."/>
            <person name="Usmani K."/>
            <person name="Vattathil S."/>
            <person name="Villasana D."/>
            <person name="Walker D.L."/>
            <person name="Wang S."/>
            <person name="Wang K."/>
            <person name="White C.S."/>
            <person name="Williams A.C."/>
            <person name="Williamson J."/>
            <person name="Wilson K."/>
            <person name="Woghiren I.O."/>
            <person name="Woodworth J.R."/>
            <person name="Worley K.C."/>
            <person name="Wright R.A."/>
            <person name="Wu W."/>
            <person name="Young L."/>
            <person name="Zhang L."/>
            <person name="Zhang J."/>
            <person name="Zhu Y."/>
            <person name="Muzny D.M."/>
            <person name="Weinstock G."/>
            <person name="Gibbs R.A."/>
        </authorList>
    </citation>
    <scope>NUCLEOTIDE SEQUENCE [LARGE SCALE GENOMIC DNA]</scope>
    <source>
        <strain evidence="15">LSR1</strain>
    </source>
</reference>
<evidence type="ECO:0000256" key="1">
    <source>
        <dbReference type="ARBA" id="ARBA00001968"/>
    </source>
</evidence>
<evidence type="ECO:0000256" key="12">
    <source>
        <dbReference type="ARBA" id="ARBA00045850"/>
    </source>
</evidence>
<dbReference type="PANTHER" id="PTHR22930:SF250">
    <property type="entry name" value="NUCLEASE HARBI1-LIKE PROTEIN"/>
    <property type="match status" value="1"/>
</dbReference>
<dbReference type="GO" id="GO:0005634">
    <property type="term" value="C:nucleus"/>
    <property type="evidence" value="ECO:0007669"/>
    <property type="project" value="UniProtKB-SubCell"/>
</dbReference>
<feature type="domain" description="DDE Tnp4" evidence="13">
    <location>
        <begin position="150"/>
        <end position="301"/>
    </location>
</feature>
<keyword evidence="10" id="KW-0539">Nucleus</keyword>
<comment type="similarity">
    <text evidence="4">Belongs to the HARBI1 family.</text>
</comment>
<dbReference type="Proteomes" id="UP000007819">
    <property type="component" value="Chromosome X"/>
</dbReference>
<comment type="subcellular location">
    <subcellularLocation>
        <location evidence="3">Cytoplasm</location>
    </subcellularLocation>
    <subcellularLocation>
        <location evidence="2">Nucleus</location>
    </subcellularLocation>
</comment>
<evidence type="ECO:0000256" key="3">
    <source>
        <dbReference type="ARBA" id="ARBA00004496"/>
    </source>
</evidence>
<dbReference type="PRINTS" id="PR02086">
    <property type="entry name" value="PUTNUCHARBI1"/>
</dbReference>
<keyword evidence="9" id="KW-0378">Hydrolase</keyword>
<reference evidence="14" key="2">
    <citation type="submission" date="2022-06" db="UniProtKB">
        <authorList>
            <consortium name="EnsemblMetazoa"/>
        </authorList>
    </citation>
    <scope>IDENTIFICATION</scope>
</reference>
<evidence type="ECO:0000256" key="9">
    <source>
        <dbReference type="ARBA" id="ARBA00022801"/>
    </source>
</evidence>
<keyword evidence="8" id="KW-0479">Metal-binding</keyword>
<dbReference type="InterPro" id="IPR027806">
    <property type="entry name" value="HARBI1_dom"/>
</dbReference>
<evidence type="ECO:0000313" key="15">
    <source>
        <dbReference type="Proteomes" id="UP000007819"/>
    </source>
</evidence>
<dbReference type="GO" id="GO:0016787">
    <property type="term" value="F:hydrolase activity"/>
    <property type="evidence" value="ECO:0007669"/>
    <property type="project" value="UniProtKB-KW"/>
</dbReference>
<dbReference type="AlphaFoldDB" id="A0A8R2B600"/>
<evidence type="ECO:0000256" key="10">
    <source>
        <dbReference type="ARBA" id="ARBA00023242"/>
    </source>
</evidence>